<dbReference type="AlphaFoldDB" id="A0A934UTA6"/>
<dbReference type="Proteomes" id="UP000617041">
    <property type="component" value="Unassembled WGS sequence"/>
</dbReference>
<dbReference type="PROSITE" id="PS51318">
    <property type="entry name" value="TAT"/>
    <property type="match status" value="1"/>
</dbReference>
<evidence type="ECO:0000256" key="1">
    <source>
        <dbReference type="SAM" id="SignalP"/>
    </source>
</evidence>
<keyword evidence="1" id="KW-0732">Signal</keyword>
<dbReference type="PROSITE" id="PS51257">
    <property type="entry name" value="PROKAR_LIPOPROTEIN"/>
    <property type="match status" value="1"/>
</dbReference>
<organism evidence="2 3">
    <name type="scientific">Ramlibacter algicola</name>
    <dbReference type="NCBI Taxonomy" id="2795217"/>
    <lineage>
        <taxon>Bacteria</taxon>
        <taxon>Pseudomonadati</taxon>
        <taxon>Pseudomonadota</taxon>
        <taxon>Betaproteobacteria</taxon>
        <taxon>Burkholderiales</taxon>
        <taxon>Comamonadaceae</taxon>
        <taxon>Ramlibacter</taxon>
    </lineage>
</organism>
<dbReference type="RefSeq" id="WP_200789823.1">
    <property type="nucleotide sequence ID" value="NZ_JAEDAO010000001.1"/>
</dbReference>
<feature type="chain" id="PRO_5037243981" description="DUF4136 domain-containing protein" evidence="1">
    <location>
        <begin position="28"/>
        <end position="192"/>
    </location>
</feature>
<gene>
    <name evidence="2" type="ORF">I8E28_19180</name>
</gene>
<evidence type="ECO:0008006" key="4">
    <source>
        <dbReference type="Google" id="ProtNLM"/>
    </source>
</evidence>
<keyword evidence="3" id="KW-1185">Reference proteome</keyword>
<dbReference type="EMBL" id="JAEDAO010000001">
    <property type="protein sequence ID" value="MBK0394736.1"/>
    <property type="molecule type" value="Genomic_DNA"/>
</dbReference>
<accession>A0A934UTA6</accession>
<name>A0A934UTA6_9BURK</name>
<dbReference type="InterPro" id="IPR006311">
    <property type="entry name" value="TAT_signal"/>
</dbReference>
<comment type="caution">
    <text evidence="2">The sequence shown here is derived from an EMBL/GenBank/DDBJ whole genome shotgun (WGS) entry which is preliminary data.</text>
</comment>
<feature type="signal peptide" evidence="1">
    <location>
        <begin position="1"/>
        <end position="27"/>
    </location>
</feature>
<sequence length="192" mass="19543">MTSRRTLLLTATLALLVAACATPGSEATVQAFSQLQALPPNPTYRFERLPSQVGQPLQDQIEAAADGPLFRAGLRRDDAAPRYAVQVRSGIDALATPSPGWGSSVGIGIGGGGRGGGVGIGLGIPIGGSAPRQVQRVDVLVRELASGRTVFESNASGDASIPTVALVEAALQGFPTPPRGLRTVPLATAAAR</sequence>
<evidence type="ECO:0000313" key="2">
    <source>
        <dbReference type="EMBL" id="MBK0394736.1"/>
    </source>
</evidence>
<proteinExistence type="predicted"/>
<evidence type="ECO:0000313" key="3">
    <source>
        <dbReference type="Proteomes" id="UP000617041"/>
    </source>
</evidence>
<protein>
    <recommendedName>
        <fullName evidence="4">DUF4136 domain-containing protein</fullName>
    </recommendedName>
</protein>
<reference evidence="2" key="1">
    <citation type="submission" date="2020-12" db="EMBL/GenBank/DDBJ databases">
        <title>Ramlibacter sp. nov., isolated from a freshwater alga, Cryptomonas.</title>
        <authorList>
            <person name="Kim H.M."/>
            <person name="Jeon C.O."/>
        </authorList>
    </citation>
    <scope>NUCLEOTIDE SEQUENCE</scope>
    <source>
        <strain evidence="2">CrO1</strain>
    </source>
</reference>